<dbReference type="InterPro" id="IPR029063">
    <property type="entry name" value="SAM-dependent_MTases_sf"/>
</dbReference>
<keyword evidence="2" id="KW-0949">S-adenosyl-L-methionine</keyword>
<dbReference type="Gene3D" id="3.40.50.150">
    <property type="entry name" value="Vaccinia Virus protein VP39"/>
    <property type="match status" value="1"/>
</dbReference>
<evidence type="ECO:0000313" key="11">
    <source>
        <dbReference type="Proteomes" id="UP000223071"/>
    </source>
</evidence>
<name>A0A2A9HE62_TEPT2</name>
<evidence type="ECO:0000256" key="8">
    <source>
        <dbReference type="ARBA" id="ARBA00048428"/>
    </source>
</evidence>
<evidence type="ECO:0000313" key="10">
    <source>
        <dbReference type="EMBL" id="PFG74307.1"/>
    </source>
</evidence>
<dbReference type="Proteomes" id="UP000223071">
    <property type="component" value="Unassembled WGS sequence"/>
</dbReference>
<protein>
    <recommendedName>
        <fullName evidence="5">Arsenite methyltransferase</fullName>
        <ecNumber evidence="4">2.1.1.137</ecNumber>
    </recommendedName>
</protein>
<gene>
    <name evidence="10" type="ORF">A9A59_1525</name>
</gene>
<dbReference type="InterPro" id="IPR026669">
    <property type="entry name" value="Arsenite_MeTrfase-like"/>
</dbReference>
<evidence type="ECO:0000256" key="2">
    <source>
        <dbReference type="ARBA" id="ARBA00022691"/>
    </source>
</evidence>
<evidence type="ECO:0000256" key="3">
    <source>
        <dbReference type="ARBA" id="ARBA00034487"/>
    </source>
</evidence>
<dbReference type="NCBIfam" id="NF008823">
    <property type="entry name" value="PRK11873.1"/>
    <property type="match status" value="1"/>
</dbReference>
<evidence type="ECO:0000256" key="6">
    <source>
        <dbReference type="ARBA" id="ARBA00047941"/>
    </source>
</evidence>
<dbReference type="PANTHER" id="PTHR43675:SF8">
    <property type="entry name" value="ARSENITE METHYLTRANSFERASE"/>
    <property type="match status" value="1"/>
</dbReference>
<dbReference type="Pfam" id="PF13847">
    <property type="entry name" value="Methyltransf_31"/>
    <property type="match status" value="1"/>
</dbReference>
<dbReference type="CDD" id="cd02440">
    <property type="entry name" value="AdoMet_MTases"/>
    <property type="match status" value="1"/>
</dbReference>
<comment type="catalytic activity">
    <reaction evidence="8">
        <text>arsenic triglutathione + 3 [thioredoxin]-dithiol + 3 S-adenosyl-L-methionine = trimethylarsine + 3 [thioredoxin]-disulfide + 3 glutathione + 3 S-adenosyl-L-homocysteine + 3 H(+)</text>
        <dbReference type="Rhea" id="RHEA:69432"/>
        <dbReference type="Rhea" id="RHEA-COMP:10698"/>
        <dbReference type="Rhea" id="RHEA-COMP:10700"/>
        <dbReference type="ChEBI" id="CHEBI:15378"/>
        <dbReference type="ChEBI" id="CHEBI:27130"/>
        <dbReference type="ChEBI" id="CHEBI:29950"/>
        <dbReference type="ChEBI" id="CHEBI:50058"/>
        <dbReference type="ChEBI" id="CHEBI:57856"/>
        <dbReference type="ChEBI" id="CHEBI:57925"/>
        <dbReference type="ChEBI" id="CHEBI:59789"/>
        <dbReference type="ChEBI" id="CHEBI:183640"/>
        <dbReference type="EC" id="2.1.1.137"/>
    </reaction>
</comment>
<dbReference type="EMBL" id="PDJQ01000001">
    <property type="protein sequence ID" value="PFG74307.1"/>
    <property type="molecule type" value="Genomic_DNA"/>
</dbReference>
<comment type="similarity">
    <text evidence="3">Belongs to the methyltransferase superfamily. Arsenite methyltransferase family.</text>
</comment>
<evidence type="ECO:0000259" key="9">
    <source>
        <dbReference type="Pfam" id="PF13847"/>
    </source>
</evidence>
<reference evidence="10 11" key="1">
    <citation type="submission" date="2017-09" db="EMBL/GenBank/DDBJ databases">
        <title>Sequencing the genomes of two abundant thermophiles in Great Basin hot springs: Thermocrinis jamiesonii and novel Chloroflexi Thermoflexus hugenholtzii.</title>
        <authorList>
            <person name="Hedlund B."/>
        </authorList>
    </citation>
    <scope>NUCLEOTIDE SEQUENCE [LARGE SCALE GENOMIC DNA]</scope>
    <source>
        <strain evidence="10 11">G233</strain>
    </source>
</reference>
<dbReference type="PANTHER" id="PTHR43675">
    <property type="entry name" value="ARSENITE METHYLTRANSFERASE"/>
    <property type="match status" value="1"/>
</dbReference>
<organism evidence="10 11">
    <name type="scientific">Tepidiforma thermophila (strain KCTC 52669 / CGMCC 1.13589 / G233)</name>
    <dbReference type="NCBI Taxonomy" id="2761530"/>
    <lineage>
        <taxon>Bacteria</taxon>
        <taxon>Bacillati</taxon>
        <taxon>Chloroflexota</taxon>
        <taxon>Tepidiformia</taxon>
        <taxon>Tepidiformales</taxon>
        <taxon>Tepidiformaceae</taxon>
        <taxon>Tepidiforma</taxon>
    </lineage>
</organism>
<evidence type="ECO:0000256" key="5">
    <source>
        <dbReference type="ARBA" id="ARBA00034545"/>
    </source>
</evidence>
<comment type="catalytic activity">
    <reaction evidence="6">
        <text>arsenic triglutathione + [thioredoxin]-dithiol + S-adenosyl-L-methionine + 2 H2O = methylarsonous acid + [thioredoxin]-disulfide + 3 glutathione + S-adenosyl-L-homocysteine + H(+)</text>
        <dbReference type="Rhea" id="RHEA:69460"/>
        <dbReference type="Rhea" id="RHEA-COMP:10698"/>
        <dbReference type="Rhea" id="RHEA-COMP:10700"/>
        <dbReference type="ChEBI" id="CHEBI:15377"/>
        <dbReference type="ChEBI" id="CHEBI:15378"/>
        <dbReference type="ChEBI" id="CHEBI:17826"/>
        <dbReference type="ChEBI" id="CHEBI:29950"/>
        <dbReference type="ChEBI" id="CHEBI:50058"/>
        <dbReference type="ChEBI" id="CHEBI:57856"/>
        <dbReference type="ChEBI" id="CHEBI:57925"/>
        <dbReference type="ChEBI" id="CHEBI:59789"/>
        <dbReference type="ChEBI" id="CHEBI:183640"/>
        <dbReference type="EC" id="2.1.1.137"/>
    </reaction>
</comment>
<dbReference type="AlphaFoldDB" id="A0A2A9HE62"/>
<evidence type="ECO:0000256" key="7">
    <source>
        <dbReference type="ARBA" id="ARBA00047943"/>
    </source>
</evidence>
<comment type="catalytic activity">
    <reaction evidence="7">
        <text>arsenic triglutathione + 2 [thioredoxin]-dithiol + 2 S-adenosyl-L-methionine + H2O = dimethylarsinous acid + 2 [thioredoxin]-disulfide + 3 glutathione + 2 S-adenosyl-L-homocysteine + 2 H(+)</text>
        <dbReference type="Rhea" id="RHEA:69464"/>
        <dbReference type="Rhea" id="RHEA-COMP:10698"/>
        <dbReference type="Rhea" id="RHEA-COMP:10700"/>
        <dbReference type="ChEBI" id="CHEBI:15377"/>
        <dbReference type="ChEBI" id="CHEBI:15378"/>
        <dbReference type="ChEBI" id="CHEBI:23808"/>
        <dbReference type="ChEBI" id="CHEBI:29950"/>
        <dbReference type="ChEBI" id="CHEBI:50058"/>
        <dbReference type="ChEBI" id="CHEBI:57856"/>
        <dbReference type="ChEBI" id="CHEBI:57925"/>
        <dbReference type="ChEBI" id="CHEBI:59789"/>
        <dbReference type="ChEBI" id="CHEBI:183640"/>
        <dbReference type="EC" id="2.1.1.137"/>
    </reaction>
</comment>
<feature type="domain" description="Methyltransferase" evidence="9">
    <location>
        <begin position="102"/>
        <end position="245"/>
    </location>
</feature>
<comment type="caution">
    <text evidence="10">The sequence shown here is derived from an EMBL/GenBank/DDBJ whole genome shotgun (WGS) entry which is preliminary data.</text>
</comment>
<accession>A0A2A9HE62</accession>
<keyword evidence="11" id="KW-1185">Reference proteome</keyword>
<keyword evidence="10" id="KW-0489">Methyltransferase</keyword>
<dbReference type="GO" id="GO:0030791">
    <property type="term" value="F:arsenite methyltransferase activity"/>
    <property type="evidence" value="ECO:0007669"/>
    <property type="project" value="UniProtKB-EC"/>
</dbReference>
<dbReference type="InterPro" id="IPR025714">
    <property type="entry name" value="Methyltranfer_dom"/>
</dbReference>
<evidence type="ECO:0000256" key="4">
    <source>
        <dbReference type="ARBA" id="ARBA00034521"/>
    </source>
</evidence>
<sequence length="287" mass="30126">MSTPGPDEIREQVARAYATRVLPVLQRAETVEELPLVDSASCCSPAAPAENSCCGEESPARDDAVISRIADLYRDADISDLPATVTDVAFGCGNPTAIAALEPGQVVLDLGSGGGIDCFLAAKMVGPTGRVIGVDMTPEMIRLARKNAEKVGASNVEFRLGEIENLPVADESVDVIISNCVINLSPDKPRVFREAFRVLKPGGRLQVSDIVWTRPVPQEIRSDMEKWAGCIAGALLEAEYLDHIRAAGFVDVASVATEYPGGKGIASAAVTARKPAASEDGCGCGVC</sequence>
<dbReference type="EC" id="2.1.1.137" evidence="4"/>
<dbReference type="RefSeq" id="WP_278286832.1">
    <property type="nucleotide sequence ID" value="NZ_PDJQ01000001.1"/>
</dbReference>
<dbReference type="SUPFAM" id="SSF53335">
    <property type="entry name" value="S-adenosyl-L-methionine-dependent methyltransferases"/>
    <property type="match status" value="1"/>
</dbReference>
<keyword evidence="1 10" id="KW-0808">Transferase</keyword>
<dbReference type="GO" id="GO:0032259">
    <property type="term" value="P:methylation"/>
    <property type="evidence" value="ECO:0007669"/>
    <property type="project" value="UniProtKB-KW"/>
</dbReference>
<evidence type="ECO:0000256" key="1">
    <source>
        <dbReference type="ARBA" id="ARBA00022679"/>
    </source>
</evidence>
<proteinExistence type="inferred from homology"/>